<evidence type="ECO:0000259" key="2">
    <source>
        <dbReference type="PROSITE" id="PS50076"/>
    </source>
</evidence>
<accession>A0AAD7UEB9</accession>
<dbReference type="InterPro" id="IPR036869">
    <property type="entry name" value="J_dom_sf"/>
</dbReference>
<evidence type="ECO:0000313" key="4">
    <source>
        <dbReference type="Proteomes" id="UP001230188"/>
    </source>
</evidence>
<dbReference type="PANTHER" id="PTHR24078:SF553">
    <property type="entry name" value="DNAJ HOMOLOG SUBFAMILY B MEMBER 5"/>
    <property type="match status" value="1"/>
</dbReference>
<dbReference type="Gene3D" id="1.10.287.110">
    <property type="entry name" value="DnaJ domain"/>
    <property type="match status" value="1"/>
</dbReference>
<dbReference type="InterPro" id="IPR008971">
    <property type="entry name" value="HSP40/DnaJ_pept-bd"/>
</dbReference>
<evidence type="ECO:0000313" key="3">
    <source>
        <dbReference type="EMBL" id="KAJ8602228.1"/>
    </source>
</evidence>
<dbReference type="CDD" id="cd10747">
    <property type="entry name" value="DnaJ_C"/>
    <property type="match status" value="1"/>
</dbReference>
<dbReference type="PANTHER" id="PTHR24078">
    <property type="entry name" value="DNAJ HOMOLOG SUBFAMILY C MEMBER"/>
    <property type="match status" value="1"/>
</dbReference>
<sequence>MEATTTGPEKDLYEVLQVTRSATDAEIKKSYKRLAMKWHPDKNPENAEEAAQMFQDIGEAYAVLTDKEKKAIYDQYGYEALRDGVPDDNGGSQGGWSYKQNAREIFENFFGTSNPFHDFSFGESVPFAARLRKPGPKKMEPITRTLECTLEELFNGCVKKFAVTRKRLSSEPAEDGSMQFVDEKKTLTIHVKPGWKKGTKVTFANEGDAGPHVVPADIVFELNEIRHKTFAREGTSLVFTAEVSLADALGGTIVEVPTLDGRTLSISVPEVISPGYSKIIQGEGMPLSKTPNVRGNLIVRFKVTFPRHLSEAQRTVLKKVLQQQQQ</sequence>
<dbReference type="GO" id="GO:0006457">
    <property type="term" value="P:protein folding"/>
    <property type="evidence" value="ECO:0007669"/>
    <property type="project" value="InterPro"/>
</dbReference>
<organism evidence="3 4">
    <name type="scientific">Chrysophaeum taylorii</name>
    <dbReference type="NCBI Taxonomy" id="2483200"/>
    <lineage>
        <taxon>Eukaryota</taxon>
        <taxon>Sar</taxon>
        <taxon>Stramenopiles</taxon>
        <taxon>Ochrophyta</taxon>
        <taxon>Pelagophyceae</taxon>
        <taxon>Pelagomonadales</taxon>
        <taxon>Pelagomonadaceae</taxon>
        <taxon>Chrysophaeum</taxon>
    </lineage>
</organism>
<reference evidence="3" key="1">
    <citation type="submission" date="2023-01" db="EMBL/GenBank/DDBJ databases">
        <title>Metagenome sequencing of chrysophaentin producing Chrysophaeum taylorii.</title>
        <authorList>
            <person name="Davison J."/>
            <person name="Bewley C."/>
        </authorList>
    </citation>
    <scope>NUCLEOTIDE SEQUENCE</scope>
    <source>
        <strain evidence="3">NIES-1699</strain>
    </source>
</reference>
<comment type="caution">
    <text evidence="3">The sequence shown here is derived from an EMBL/GenBank/DDBJ whole genome shotgun (WGS) entry which is preliminary data.</text>
</comment>
<dbReference type="InterPro" id="IPR051339">
    <property type="entry name" value="DnaJ_subfamily_B"/>
</dbReference>
<proteinExistence type="predicted"/>
<dbReference type="Pfam" id="PF00226">
    <property type="entry name" value="DnaJ"/>
    <property type="match status" value="1"/>
</dbReference>
<dbReference type="CDD" id="cd06257">
    <property type="entry name" value="DnaJ"/>
    <property type="match status" value="1"/>
</dbReference>
<dbReference type="PROSITE" id="PS00636">
    <property type="entry name" value="DNAJ_1"/>
    <property type="match status" value="1"/>
</dbReference>
<dbReference type="InterPro" id="IPR018253">
    <property type="entry name" value="DnaJ_domain_CS"/>
</dbReference>
<gene>
    <name evidence="3" type="ORF">CTAYLR_003667</name>
</gene>
<dbReference type="EMBL" id="JAQMWT010000388">
    <property type="protein sequence ID" value="KAJ8602228.1"/>
    <property type="molecule type" value="Genomic_DNA"/>
</dbReference>
<dbReference type="GO" id="GO:0051087">
    <property type="term" value="F:protein-folding chaperone binding"/>
    <property type="evidence" value="ECO:0007669"/>
    <property type="project" value="TreeGrafter"/>
</dbReference>
<dbReference type="AlphaFoldDB" id="A0AAD7UEB9"/>
<name>A0AAD7UEB9_9STRA</name>
<evidence type="ECO:0000256" key="1">
    <source>
        <dbReference type="ARBA" id="ARBA00023186"/>
    </source>
</evidence>
<dbReference type="FunFam" id="1.10.287.110:FF:000106">
    <property type="entry name" value="Putative heat shock protein-like protein"/>
    <property type="match status" value="1"/>
</dbReference>
<protein>
    <recommendedName>
        <fullName evidence="2">J domain-containing protein</fullName>
    </recommendedName>
</protein>
<dbReference type="PROSITE" id="PS50076">
    <property type="entry name" value="DNAJ_2"/>
    <property type="match status" value="1"/>
</dbReference>
<dbReference type="GO" id="GO:0051082">
    <property type="term" value="F:unfolded protein binding"/>
    <property type="evidence" value="ECO:0007669"/>
    <property type="project" value="InterPro"/>
</dbReference>
<dbReference type="PRINTS" id="PR00625">
    <property type="entry name" value="JDOMAIN"/>
</dbReference>
<keyword evidence="4" id="KW-1185">Reference proteome</keyword>
<dbReference type="Proteomes" id="UP001230188">
    <property type="component" value="Unassembled WGS sequence"/>
</dbReference>
<dbReference type="Pfam" id="PF01556">
    <property type="entry name" value="DnaJ_C"/>
    <property type="match status" value="1"/>
</dbReference>
<dbReference type="Gene3D" id="2.60.260.20">
    <property type="entry name" value="Urease metallochaperone UreE, N-terminal domain"/>
    <property type="match status" value="2"/>
</dbReference>
<dbReference type="SUPFAM" id="SSF49493">
    <property type="entry name" value="HSP40/DnaJ peptide-binding domain"/>
    <property type="match status" value="2"/>
</dbReference>
<dbReference type="SUPFAM" id="SSF46565">
    <property type="entry name" value="Chaperone J-domain"/>
    <property type="match status" value="1"/>
</dbReference>
<dbReference type="GO" id="GO:0005829">
    <property type="term" value="C:cytosol"/>
    <property type="evidence" value="ECO:0007669"/>
    <property type="project" value="TreeGrafter"/>
</dbReference>
<feature type="domain" description="J" evidence="2">
    <location>
        <begin position="11"/>
        <end position="77"/>
    </location>
</feature>
<dbReference type="FunFam" id="2.60.260.20:FF:000006">
    <property type="entry name" value="DnaJ subfamily B member 13"/>
    <property type="match status" value="1"/>
</dbReference>
<dbReference type="InterPro" id="IPR001623">
    <property type="entry name" value="DnaJ_domain"/>
</dbReference>
<dbReference type="FunFam" id="2.60.260.20:FF:000015">
    <property type="entry name" value="Heat shock protein 40"/>
    <property type="match status" value="1"/>
</dbReference>
<keyword evidence="1" id="KW-0143">Chaperone</keyword>
<dbReference type="InterPro" id="IPR002939">
    <property type="entry name" value="DnaJ_C"/>
</dbReference>
<dbReference type="SMART" id="SM00271">
    <property type="entry name" value="DnaJ"/>
    <property type="match status" value="1"/>
</dbReference>